<proteinExistence type="predicted"/>
<evidence type="ECO:0000256" key="1">
    <source>
        <dbReference type="SAM" id="Phobius"/>
    </source>
</evidence>
<name>A0ABD5WJ03_9EURY</name>
<gene>
    <name evidence="2" type="ORF">ACFQJ6_00360</name>
</gene>
<keyword evidence="1" id="KW-0812">Transmembrane</keyword>
<organism evidence="2 3">
    <name type="scientific">Halorussus caseinilyticus</name>
    <dbReference type="NCBI Taxonomy" id="3034025"/>
    <lineage>
        <taxon>Archaea</taxon>
        <taxon>Methanobacteriati</taxon>
        <taxon>Methanobacteriota</taxon>
        <taxon>Stenosarchaea group</taxon>
        <taxon>Halobacteria</taxon>
        <taxon>Halobacteriales</taxon>
        <taxon>Haladaptataceae</taxon>
        <taxon>Halorussus</taxon>
    </lineage>
</organism>
<feature type="transmembrane region" description="Helical" evidence="1">
    <location>
        <begin position="17"/>
        <end position="35"/>
    </location>
</feature>
<feature type="transmembrane region" description="Helical" evidence="1">
    <location>
        <begin position="42"/>
        <end position="58"/>
    </location>
</feature>
<comment type="caution">
    <text evidence="2">The sequence shown here is derived from an EMBL/GenBank/DDBJ whole genome shotgun (WGS) entry which is preliminary data.</text>
</comment>
<dbReference type="RefSeq" id="WP_276282479.1">
    <property type="nucleotide sequence ID" value="NZ_CP119810.1"/>
</dbReference>
<feature type="transmembrane region" description="Helical" evidence="1">
    <location>
        <begin position="64"/>
        <end position="82"/>
    </location>
</feature>
<keyword evidence="1" id="KW-1133">Transmembrane helix</keyword>
<dbReference type="GeneID" id="79305238"/>
<reference evidence="2 3" key="1">
    <citation type="journal article" date="2019" name="Int. J. Syst. Evol. Microbiol.">
        <title>The Global Catalogue of Microorganisms (GCM) 10K type strain sequencing project: providing services to taxonomists for standard genome sequencing and annotation.</title>
        <authorList>
            <consortium name="The Broad Institute Genomics Platform"/>
            <consortium name="The Broad Institute Genome Sequencing Center for Infectious Disease"/>
            <person name="Wu L."/>
            <person name="Ma J."/>
        </authorList>
    </citation>
    <scope>NUCLEOTIDE SEQUENCE [LARGE SCALE GENOMIC DNA]</scope>
    <source>
        <strain evidence="2 3">DT72</strain>
    </source>
</reference>
<keyword evidence="3" id="KW-1185">Reference proteome</keyword>
<dbReference type="AlphaFoldDB" id="A0ABD5WJ03"/>
<accession>A0ABD5WJ03</accession>
<evidence type="ECO:0000313" key="3">
    <source>
        <dbReference type="Proteomes" id="UP001596407"/>
    </source>
</evidence>
<evidence type="ECO:0000313" key="2">
    <source>
        <dbReference type="EMBL" id="MFC7078810.1"/>
    </source>
</evidence>
<feature type="transmembrane region" description="Helical" evidence="1">
    <location>
        <begin position="89"/>
        <end position="110"/>
    </location>
</feature>
<protein>
    <submittedName>
        <fullName evidence="2">Uncharacterized protein</fullName>
    </submittedName>
</protein>
<dbReference type="Proteomes" id="UP001596407">
    <property type="component" value="Unassembled WGS sequence"/>
</dbReference>
<sequence length="116" mass="12527">MSLGGATHGKHETVYDWAAALLAIVLTGIHLYLGFTADEPRFLVVGGLFAVGVLFFFTGYWRTVVYLVAAVYVATLGVLWFLSGMEYRGVGLLTGAISIAFIILVVYLFVRESSAG</sequence>
<dbReference type="EMBL" id="JBHSZH010000001">
    <property type="protein sequence ID" value="MFC7078810.1"/>
    <property type="molecule type" value="Genomic_DNA"/>
</dbReference>
<keyword evidence="1" id="KW-0472">Membrane</keyword>